<dbReference type="Proteomes" id="UP001162992">
    <property type="component" value="Chromosome 12"/>
</dbReference>
<protein>
    <submittedName>
        <fullName evidence="1">Uncharacterized protein</fullName>
    </submittedName>
</protein>
<keyword evidence="2" id="KW-1185">Reference proteome</keyword>
<evidence type="ECO:0000313" key="1">
    <source>
        <dbReference type="EMBL" id="KAJ7536819.1"/>
    </source>
</evidence>
<organism evidence="1 2">
    <name type="scientific">Diphasiastrum complanatum</name>
    <name type="common">Issler's clubmoss</name>
    <name type="synonym">Lycopodium complanatum</name>
    <dbReference type="NCBI Taxonomy" id="34168"/>
    <lineage>
        <taxon>Eukaryota</taxon>
        <taxon>Viridiplantae</taxon>
        <taxon>Streptophyta</taxon>
        <taxon>Embryophyta</taxon>
        <taxon>Tracheophyta</taxon>
        <taxon>Lycopodiopsida</taxon>
        <taxon>Lycopodiales</taxon>
        <taxon>Lycopodiaceae</taxon>
        <taxon>Lycopodioideae</taxon>
        <taxon>Diphasiastrum</taxon>
    </lineage>
</organism>
<reference evidence="2" key="1">
    <citation type="journal article" date="2024" name="Proc. Natl. Acad. Sci. U.S.A.">
        <title>Extraordinary preservation of gene collinearity over three hundred million years revealed in homosporous lycophytes.</title>
        <authorList>
            <person name="Li C."/>
            <person name="Wickell D."/>
            <person name="Kuo L.Y."/>
            <person name="Chen X."/>
            <person name="Nie B."/>
            <person name="Liao X."/>
            <person name="Peng D."/>
            <person name="Ji J."/>
            <person name="Jenkins J."/>
            <person name="Williams M."/>
            <person name="Shu S."/>
            <person name="Plott C."/>
            <person name="Barry K."/>
            <person name="Rajasekar S."/>
            <person name="Grimwood J."/>
            <person name="Han X."/>
            <person name="Sun S."/>
            <person name="Hou Z."/>
            <person name="He W."/>
            <person name="Dai G."/>
            <person name="Sun C."/>
            <person name="Schmutz J."/>
            <person name="Leebens-Mack J.H."/>
            <person name="Li F.W."/>
            <person name="Wang L."/>
        </authorList>
    </citation>
    <scope>NUCLEOTIDE SEQUENCE [LARGE SCALE GENOMIC DNA]</scope>
    <source>
        <strain evidence="2">cv. PW_Plant_1</strain>
    </source>
</reference>
<dbReference type="EMBL" id="CM055103">
    <property type="protein sequence ID" value="KAJ7536819.1"/>
    <property type="molecule type" value="Genomic_DNA"/>
</dbReference>
<gene>
    <name evidence="1" type="ORF">O6H91_12G083200</name>
</gene>
<sequence length="237" mass="26985">MDDSKDASPRPRRTSRKRAAENDRNADADSSKKIKIDDVKKMVVTELRSALCDRGLSASGTKKDLAERLTAALLKDIVSTTDAVGKKDAVKDVEPEQKIVTAKKKGNAVLDKCLPQEIQEKYHVLQKGDIIYDAMLNQTNVGDNNNKFYVLQVLESDTGNSYYTYNRWGRVGVKGQDKLSGPYNFDSPAIAEFHDKFFDKTKNYWHERHKFVAYTKKYTWLEMDYDEAPDKGMKSKV</sequence>
<proteinExistence type="predicted"/>
<name>A0ACC2C460_DIPCM</name>
<accession>A0ACC2C460</accession>
<evidence type="ECO:0000313" key="2">
    <source>
        <dbReference type="Proteomes" id="UP001162992"/>
    </source>
</evidence>
<comment type="caution">
    <text evidence="1">The sequence shown here is derived from an EMBL/GenBank/DDBJ whole genome shotgun (WGS) entry which is preliminary data.</text>
</comment>